<dbReference type="PANTHER" id="PTHR30417:SF4">
    <property type="entry name" value="1,6-ANHYDRO-N-ACETYLMURAMYL-L-ALANINE AMIDASE AMPD"/>
    <property type="match status" value="1"/>
</dbReference>
<dbReference type="PANTHER" id="PTHR30417">
    <property type="entry name" value="N-ACETYLMURAMOYL-L-ALANINE AMIDASE AMID"/>
    <property type="match status" value="1"/>
</dbReference>
<dbReference type="Pfam" id="PF01510">
    <property type="entry name" value="Amidase_2"/>
    <property type="match status" value="1"/>
</dbReference>
<evidence type="ECO:0000256" key="4">
    <source>
        <dbReference type="ARBA" id="ARBA00007553"/>
    </source>
</evidence>
<name>A0A9W6K9E6_9PSED</name>
<dbReference type="EMBL" id="BSFN01000013">
    <property type="protein sequence ID" value="GLK90696.1"/>
    <property type="molecule type" value="Genomic_DNA"/>
</dbReference>
<comment type="cofactor">
    <cofactor evidence="2">
        <name>Zn(2+)</name>
        <dbReference type="ChEBI" id="CHEBI:29105"/>
    </cofactor>
</comment>
<evidence type="ECO:0000256" key="6">
    <source>
        <dbReference type="ARBA" id="ARBA00022490"/>
    </source>
</evidence>
<organism evidence="14 15">
    <name type="scientific">Pseudomonas turukhanskensis</name>
    <dbReference type="NCBI Taxonomy" id="1806536"/>
    <lineage>
        <taxon>Bacteria</taxon>
        <taxon>Pseudomonadati</taxon>
        <taxon>Pseudomonadota</taxon>
        <taxon>Gammaproteobacteria</taxon>
        <taxon>Pseudomonadales</taxon>
        <taxon>Pseudomonadaceae</taxon>
        <taxon>Pseudomonas</taxon>
    </lineage>
</organism>
<evidence type="ECO:0000256" key="5">
    <source>
        <dbReference type="ARBA" id="ARBA00011901"/>
    </source>
</evidence>
<keyword evidence="8" id="KW-0378">Hydrolase</keyword>
<keyword evidence="15" id="KW-1185">Reference proteome</keyword>
<dbReference type="AlphaFoldDB" id="A0A9W6K9E6"/>
<evidence type="ECO:0000256" key="2">
    <source>
        <dbReference type="ARBA" id="ARBA00001947"/>
    </source>
</evidence>
<proteinExistence type="inferred from homology"/>
<evidence type="ECO:0000256" key="11">
    <source>
        <dbReference type="ARBA" id="ARBA00039257"/>
    </source>
</evidence>
<dbReference type="GO" id="GO:0009254">
    <property type="term" value="P:peptidoglycan turnover"/>
    <property type="evidence" value="ECO:0007669"/>
    <property type="project" value="TreeGrafter"/>
</dbReference>
<evidence type="ECO:0000259" key="13">
    <source>
        <dbReference type="SMART" id="SM00644"/>
    </source>
</evidence>
<accession>A0A9W6K9E6</accession>
<dbReference type="Gene3D" id="3.40.80.10">
    <property type="entry name" value="Peptidoglycan recognition protein-like"/>
    <property type="match status" value="1"/>
</dbReference>
<keyword evidence="9" id="KW-0862">Zinc</keyword>
<reference evidence="14" key="2">
    <citation type="submission" date="2023-01" db="EMBL/GenBank/DDBJ databases">
        <authorList>
            <person name="Sun Q."/>
            <person name="Evtushenko L."/>
        </authorList>
    </citation>
    <scope>NUCLEOTIDE SEQUENCE</scope>
    <source>
        <strain evidence="14">VKM B-2935</strain>
    </source>
</reference>
<comment type="catalytic activity">
    <reaction evidence="1">
        <text>Hydrolyzes the link between N-acetylmuramoyl residues and L-amino acid residues in certain cell-wall glycopeptides.</text>
        <dbReference type="EC" id="3.5.1.28"/>
    </reaction>
</comment>
<comment type="caution">
    <text evidence="14">The sequence shown here is derived from an EMBL/GenBank/DDBJ whole genome shotgun (WGS) entry which is preliminary data.</text>
</comment>
<dbReference type="CDD" id="cd06583">
    <property type="entry name" value="PGRP"/>
    <property type="match status" value="1"/>
</dbReference>
<dbReference type="InterPro" id="IPR036505">
    <property type="entry name" value="Amidase/PGRP_sf"/>
</dbReference>
<evidence type="ECO:0000313" key="15">
    <source>
        <dbReference type="Proteomes" id="UP001143328"/>
    </source>
</evidence>
<dbReference type="FunFam" id="3.40.80.10:FF:000002">
    <property type="entry name" value="1,6-anhydro-N-acetylmuramyl-L-alanine amidase"/>
    <property type="match status" value="1"/>
</dbReference>
<comment type="similarity">
    <text evidence="4">Belongs to the N-acetylmuramoyl-L-alanine amidase 2 family.</text>
</comment>
<gene>
    <name evidence="14" type="ORF">GCM10017655_37600</name>
</gene>
<dbReference type="InterPro" id="IPR002502">
    <property type="entry name" value="Amidase_domain"/>
</dbReference>
<evidence type="ECO:0000256" key="7">
    <source>
        <dbReference type="ARBA" id="ARBA00022723"/>
    </source>
</evidence>
<dbReference type="NCBIfam" id="NF008758">
    <property type="entry name" value="PRK11789.1"/>
    <property type="match status" value="1"/>
</dbReference>
<evidence type="ECO:0000256" key="3">
    <source>
        <dbReference type="ARBA" id="ARBA00004496"/>
    </source>
</evidence>
<evidence type="ECO:0000313" key="14">
    <source>
        <dbReference type="EMBL" id="GLK90696.1"/>
    </source>
</evidence>
<dbReference type="RefSeq" id="WP_271196882.1">
    <property type="nucleotide sequence ID" value="NZ_BSFN01000013.1"/>
</dbReference>
<keyword evidence="6" id="KW-0963">Cytoplasm</keyword>
<dbReference type="GO" id="GO:0005737">
    <property type="term" value="C:cytoplasm"/>
    <property type="evidence" value="ECO:0007669"/>
    <property type="project" value="UniProtKB-SubCell"/>
</dbReference>
<evidence type="ECO:0000256" key="8">
    <source>
        <dbReference type="ARBA" id="ARBA00022801"/>
    </source>
</evidence>
<evidence type="ECO:0000256" key="12">
    <source>
        <dbReference type="ARBA" id="ARBA00042615"/>
    </source>
</evidence>
<sequence length="197" mass="21641">MQLDPLTGWCDGIRHCPSPNFNARPNGEISLLVIHNISLPPGQFGTGKVLELFQNELQAEEHPYFAGICHLRVSAHFLIERDGAVTQFVSCLERAWHAGVSLFEGRDNCNDFSLGIELEGTDDQPFTDAQYAALAQLSGQLCRAYPAITAQRICGHSDIAPGRKTDPGEFFQWPRFLAGLAEQGLTGQSRSLKGDTQ</sequence>
<evidence type="ECO:0000256" key="1">
    <source>
        <dbReference type="ARBA" id="ARBA00001561"/>
    </source>
</evidence>
<dbReference type="GO" id="GO:0009253">
    <property type="term" value="P:peptidoglycan catabolic process"/>
    <property type="evidence" value="ECO:0007669"/>
    <property type="project" value="InterPro"/>
</dbReference>
<dbReference type="SUPFAM" id="SSF55846">
    <property type="entry name" value="N-acetylmuramoyl-L-alanine amidase-like"/>
    <property type="match status" value="1"/>
</dbReference>
<evidence type="ECO:0000256" key="10">
    <source>
        <dbReference type="ARBA" id="ARBA00023316"/>
    </source>
</evidence>
<keyword evidence="10" id="KW-0961">Cell wall biogenesis/degradation</keyword>
<dbReference type="Proteomes" id="UP001143328">
    <property type="component" value="Unassembled WGS sequence"/>
</dbReference>
<dbReference type="GO" id="GO:0008745">
    <property type="term" value="F:N-acetylmuramoyl-L-alanine amidase activity"/>
    <property type="evidence" value="ECO:0007669"/>
    <property type="project" value="UniProtKB-EC"/>
</dbReference>
<keyword evidence="7" id="KW-0479">Metal-binding</keyword>
<feature type="domain" description="N-acetylmuramoyl-L-alanine amidase" evidence="13">
    <location>
        <begin position="18"/>
        <end position="168"/>
    </location>
</feature>
<protein>
    <recommendedName>
        <fullName evidence="11">1,6-anhydro-N-acetylmuramyl-L-alanine amidase AmpD</fullName>
        <ecNumber evidence="5">3.5.1.28</ecNumber>
    </recommendedName>
    <alternativeName>
        <fullName evidence="12">N-acetylmuramoyl-L-alanine amidase</fullName>
    </alternativeName>
</protein>
<dbReference type="GO" id="GO:0046872">
    <property type="term" value="F:metal ion binding"/>
    <property type="evidence" value="ECO:0007669"/>
    <property type="project" value="UniProtKB-KW"/>
</dbReference>
<reference evidence="14" key="1">
    <citation type="journal article" date="2014" name="Int. J. Syst. Evol. Microbiol.">
        <title>Complete genome sequence of Corynebacterium casei LMG S-19264T (=DSM 44701T), isolated from a smear-ripened cheese.</title>
        <authorList>
            <consortium name="US DOE Joint Genome Institute (JGI-PGF)"/>
            <person name="Walter F."/>
            <person name="Albersmeier A."/>
            <person name="Kalinowski J."/>
            <person name="Ruckert C."/>
        </authorList>
    </citation>
    <scope>NUCLEOTIDE SEQUENCE</scope>
    <source>
        <strain evidence="14">VKM B-2935</strain>
    </source>
</reference>
<evidence type="ECO:0000256" key="9">
    <source>
        <dbReference type="ARBA" id="ARBA00022833"/>
    </source>
</evidence>
<dbReference type="EC" id="3.5.1.28" evidence="5"/>
<dbReference type="InterPro" id="IPR051206">
    <property type="entry name" value="NAMLAA_amidase_2"/>
</dbReference>
<comment type="subcellular location">
    <subcellularLocation>
        <location evidence="3">Cytoplasm</location>
    </subcellularLocation>
</comment>
<dbReference type="GO" id="GO:0071555">
    <property type="term" value="P:cell wall organization"/>
    <property type="evidence" value="ECO:0007669"/>
    <property type="project" value="UniProtKB-KW"/>
</dbReference>
<dbReference type="SMART" id="SM00644">
    <property type="entry name" value="Ami_2"/>
    <property type="match status" value="1"/>
</dbReference>